<proteinExistence type="predicted"/>
<feature type="compositionally biased region" description="Basic and acidic residues" evidence="3">
    <location>
        <begin position="181"/>
        <end position="193"/>
    </location>
</feature>
<accession>A0A0G2HWM9</accession>
<reference evidence="5" key="1">
    <citation type="journal article" date="2015" name="PLoS Genet.">
        <title>The dynamic genome and transcriptome of the human fungal pathogen Blastomyces and close relative Emmonsia.</title>
        <authorList>
            <person name="Munoz J.F."/>
            <person name="Gauthier G.M."/>
            <person name="Desjardins C.A."/>
            <person name="Gallo J.E."/>
            <person name="Holder J."/>
            <person name="Sullivan T.D."/>
            <person name="Marty A.J."/>
            <person name="Carmen J.C."/>
            <person name="Chen Z."/>
            <person name="Ding L."/>
            <person name="Gujja S."/>
            <person name="Magrini V."/>
            <person name="Misas E."/>
            <person name="Mitreva M."/>
            <person name="Priest M."/>
            <person name="Saif S."/>
            <person name="Whiston E.A."/>
            <person name="Young S."/>
            <person name="Zeng Q."/>
            <person name="Goldman W.E."/>
            <person name="Mardis E.R."/>
            <person name="Taylor J.W."/>
            <person name="McEwen J.G."/>
            <person name="Clay O.K."/>
            <person name="Klein B.S."/>
            <person name="Cuomo C.A."/>
        </authorList>
    </citation>
    <scope>NUCLEOTIDE SEQUENCE [LARGE SCALE GENOMIC DNA]</scope>
    <source>
        <strain evidence="5">UAMH 3008</strain>
    </source>
</reference>
<evidence type="ECO:0000313" key="4">
    <source>
        <dbReference type="EMBL" id="KKZ62662.1"/>
    </source>
</evidence>
<organism evidence="4 5">
    <name type="scientific">[Emmonsia] crescens</name>
    <dbReference type="NCBI Taxonomy" id="73230"/>
    <lineage>
        <taxon>Eukaryota</taxon>
        <taxon>Fungi</taxon>
        <taxon>Dikarya</taxon>
        <taxon>Ascomycota</taxon>
        <taxon>Pezizomycotina</taxon>
        <taxon>Eurotiomycetes</taxon>
        <taxon>Eurotiomycetidae</taxon>
        <taxon>Onygenales</taxon>
        <taxon>Ajellomycetaceae</taxon>
        <taxon>Emergomyces</taxon>
    </lineage>
</organism>
<dbReference type="GO" id="GO:0003677">
    <property type="term" value="F:DNA binding"/>
    <property type="evidence" value="ECO:0007669"/>
    <property type="project" value="InterPro"/>
</dbReference>
<dbReference type="PANTHER" id="PTHR12214">
    <property type="entry name" value="GC-RICH SEQUENCE DNA-BINDING FACTOR"/>
    <property type="match status" value="1"/>
</dbReference>
<dbReference type="EMBL" id="LCZI01001058">
    <property type="protein sequence ID" value="KKZ62662.1"/>
    <property type="molecule type" value="Genomic_DNA"/>
</dbReference>
<dbReference type="InterPro" id="IPR028211">
    <property type="entry name" value="Ntr2"/>
</dbReference>
<evidence type="ECO:0000256" key="2">
    <source>
        <dbReference type="ARBA" id="ARBA00023242"/>
    </source>
</evidence>
<evidence type="ECO:0000256" key="1">
    <source>
        <dbReference type="ARBA" id="ARBA00004123"/>
    </source>
</evidence>
<feature type="compositionally biased region" description="Basic and acidic residues" evidence="3">
    <location>
        <begin position="241"/>
        <end position="260"/>
    </location>
</feature>
<dbReference type="Proteomes" id="UP000034164">
    <property type="component" value="Unassembled WGS sequence"/>
</dbReference>
<evidence type="ECO:0000313" key="5">
    <source>
        <dbReference type="Proteomes" id="UP000034164"/>
    </source>
</evidence>
<dbReference type="VEuPathDB" id="FungiDB:EMCG_00345"/>
<dbReference type="Pfam" id="PF15458">
    <property type="entry name" value="NTR2"/>
    <property type="match status" value="1"/>
</dbReference>
<keyword evidence="2" id="KW-0539">Nucleus</keyword>
<feature type="compositionally biased region" description="Basic and acidic residues" evidence="3">
    <location>
        <begin position="104"/>
        <end position="121"/>
    </location>
</feature>
<feature type="region of interest" description="Disordered" evidence="3">
    <location>
        <begin position="181"/>
        <end position="210"/>
    </location>
</feature>
<dbReference type="PANTHER" id="PTHR12214:SF0">
    <property type="entry name" value="LD29489P"/>
    <property type="match status" value="1"/>
</dbReference>
<feature type="compositionally biased region" description="Basic and acidic residues" evidence="3">
    <location>
        <begin position="391"/>
        <end position="405"/>
    </location>
</feature>
<gene>
    <name evidence="4" type="ORF">EMCG_00345</name>
</gene>
<dbReference type="AlphaFoldDB" id="A0A0G2HWM9"/>
<feature type="region of interest" description="Disordered" evidence="3">
    <location>
        <begin position="1"/>
        <end position="147"/>
    </location>
</feature>
<evidence type="ECO:0000256" key="3">
    <source>
        <dbReference type="SAM" id="MobiDB-lite"/>
    </source>
</evidence>
<evidence type="ECO:0008006" key="6">
    <source>
        <dbReference type="Google" id="ProtNLM"/>
    </source>
</evidence>
<feature type="region of interest" description="Disordered" evidence="3">
    <location>
        <begin position="241"/>
        <end position="288"/>
    </location>
</feature>
<dbReference type="GO" id="GO:0000390">
    <property type="term" value="P:spliceosomal complex disassembly"/>
    <property type="evidence" value="ECO:0007669"/>
    <property type="project" value="InterPro"/>
</dbReference>
<feature type="region of interest" description="Disordered" evidence="3">
    <location>
        <begin position="373"/>
        <end position="413"/>
    </location>
</feature>
<dbReference type="OrthoDB" id="429427at2759"/>
<sequence length="413" mass="46450">MSSLFATRRKARKVGTDEEDNAQNGSEPEPVVRRPNTKPKQKSKLRLSFGPGGTSMADDDEEMNEGEVITPKRIGIRKNIKEKSGLQRTWAPSGPPENMPLRAGQEEDRPTYNKEYLKELRNSTPSTPSTPKQSGSIPSSEDEREKQLDIAAKFGEIVQVSGPSIIPTDAEIREKKERRARLAMEQGQDHEQDFISLDDAGDDDWSLSRKEEKVETRLVRDDEDFAEGFDEYVEDGKIAIGRKAEREQQRRERAEIKELIDEAQESSEADDSEAERKAAYEAAQTRAGMDGLRRAQESLPARPKTPPKISPLPRLADNLARLRTSLSIMENSKVQLVLRMEELRKEKVEISTREVEIQTLLKEAGENYERLRAEAGLNPGDKGLLTGTDVQGDRGLENLGRRSELPSEDEISD</sequence>
<protein>
    <recommendedName>
        <fullName evidence="6">Nineteen complex-related protein 2-domain-containing protein</fullName>
    </recommendedName>
</protein>
<dbReference type="GO" id="GO:0071008">
    <property type="term" value="C:U2-type post-mRNA release spliceosomal complex"/>
    <property type="evidence" value="ECO:0007669"/>
    <property type="project" value="InterPro"/>
</dbReference>
<comment type="subcellular location">
    <subcellularLocation>
        <location evidence="1">Nucleus</location>
    </subcellularLocation>
</comment>
<name>A0A0G2HWM9_9EURO</name>
<feature type="compositionally biased region" description="Acidic residues" evidence="3">
    <location>
        <begin position="261"/>
        <end position="273"/>
    </location>
</feature>
<dbReference type="InterPro" id="IPR012890">
    <property type="entry name" value="GCFC2-like"/>
</dbReference>
<comment type="caution">
    <text evidence="4">The sequence shown here is derived from an EMBL/GenBank/DDBJ whole genome shotgun (WGS) entry which is preliminary data.</text>
</comment>
<feature type="compositionally biased region" description="Basic residues" evidence="3">
    <location>
        <begin position="35"/>
        <end position="45"/>
    </location>
</feature>